<sequence length="287" mass="31521">MSVPHDHLPASAAATDGENELERLLRLSVTAPAWRPAFYQTLLESTVFVLGDAGQDDAEKQGSVAITAGSELNVLHWEKQDGSSIIPFFSSVEVLEKASAGESPDEQAFVALPARVLFEMTQGEELFLNPKSEYGKEFTPNEVTLLLSNGGLNAPSELVLDKESQLLIGQPEEYPSAMIDALTTLFTQKKPVRRAFMALIHDKAVDEQPNLLIGVEADGDEQEIDALIREAGNVASETSPDERPVDFCIVSEKERGISHYLISHTQPFYQRKWGSWLRNIIPSSGQA</sequence>
<evidence type="ECO:0000313" key="4">
    <source>
        <dbReference type="EMBL" id="MFD3224310.1"/>
    </source>
</evidence>
<reference evidence="5" key="1">
    <citation type="submission" date="2011-01" db="EMBL/GenBank/DDBJ databases">
        <title>Complete sequence of chromosome of Rahnella sp. Y9602.</title>
        <authorList>
            <consortium name="US DOE Joint Genome Institute"/>
            <person name="Lucas S."/>
            <person name="Copeland A."/>
            <person name="Lapidus A."/>
            <person name="Cheng J.-F."/>
            <person name="Goodwin L."/>
            <person name="Pitluck S."/>
            <person name="Lu M."/>
            <person name="Detter J.C."/>
            <person name="Han C."/>
            <person name="Tapia R."/>
            <person name="Land M."/>
            <person name="Hauser L."/>
            <person name="Kyrpides N."/>
            <person name="Ivanova N."/>
            <person name="Ovchinnikova G."/>
            <person name="Pagani I."/>
            <person name="Sobecky P.A."/>
            <person name="Martinez R.J."/>
            <person name="Woyke T."/>
        </authorList>
    </citation>
    <scope>NUCLEOTIDE SEQUENCE [LARGE SCALE GENOMIC DNA]</scope>
    <source>
        <strain evidence="5">Y9602</strain>
    </source>
</reference>
<evidence type="ECO:0000259" key="1">
    <source>
        <dbReference type="Pfam" id="PF07179"/>
    </source>
</evidence>
<reference evidence="4 6" key="3">
    <citation type="submission" date="2024-09" db="EMBL/GenBank/DDBJ databases">
        <title>Genomes of Rahnella.</title>
        <authorList>
            <person name="Mnguni F.C."/>
            <person name="Shin G.Y."/>
            <person name="Coutinho T."/>
        </authorList>
    </citation>
    <scope>NUCLEOTIDE SEQUENCE [LARGE SCALE GENOMIC DNA]</scope>
    <source>
        <strain evidence="4 6">20WA0057</strain>
    </source>
</reference>
<dbReference type="NCBIfam" id="NF008624">
    <property type="entry name" value="PRK11611.1"/>
    <property type="match status" value="1"/>
</dbReference>
<evidence type="ECO:0000313" key="3">
    <source>
        <dbReference type="EMBL" id="ADW72661.1"/>
    </source>
</evidence>
<name>A0A0H3F644_RAHSY</name>
<protein>
    <submittedName>
        <fullName evidence="3">Enhanced serine sensitivity protein SseB</fullName>
    </submittedName>
</protein>
<accession>A0A0H3F644</accession>
<reference evidence="3 5" key="2">
    <citation type="journal article" date="2012" name="J. Bacteriol.">
        <title>Complete Genome Sequence of Rahnella sp. Strain Y9602, a Gammaproteobacterium Isolate from Metal- and Radionuclide-Contaminated Soil.</title>
        <authorList>
            <person name="Martinez R.J."/>
            <person name="Bruce D."/>
            <person name="Detter C."/>
            <person name="Goodwin L.A."/>
            <person name="Han J."/>
            <person name="Han C.S."/>
            <person name="Held B."/>
            <person name="Land M.L."/>
            <person name="Mikhailova N."/>
            <person name="Nolan M."/>
            <person name="Pennacchio L."/>
            <person name="Pitluck S."/>
            <person name="Tapia R."/>
            <person name="Woyke T."/>
            <person name="Sobecky P.A."/>
        </authorList>
    </citation>
    <scope>NUCLEOTIDE SEQUENCE [LARGE SCALE GENOMIC DNA]</scope>
    <source>
        <strain evidence="3 5">Y9602</strain>
    </source>
</reference>
<dbReference type="OrthoDB" id="5622177at2"/>
<dbReference type="EMBL" id="JBHUCJ010000025">
    <property type="protein sequence ID" value="MFD3224310.1"/>
    <property type="molecule type" value="Genomic_DNA"/>
</dbReference>
<dbReference type="InterPro" id="IPR027945">
    <property type="entry name" value="SseB_C"/>
</dbReference>
<evidence type="ECO:0000313" key="6">
    <source>
        <dbReference type="Proteomes" id="UP001598201"/>
    </source>
</evidence>
<dbReference type="Pfam" id="PF14581">
    <property type="entry name" value="SseB_C"/>
    <property type="match status" value="1"/>
</dbReference>
<proteinExistence type="predicted"/>
<dbReference type="GeneID" id="95418262"/>
<evidence type="ECO:0000259" key="2">
    <source>
        <dbReference type="Pfam" id="PF14581"/>
    </source>
</evidence>
<dbReference type="InterPro" id="IPR009839">
    <property type="entry name" value="SseB_N"/>
</dbReference>
<dbReference type="Pfam" id="PF07179">
    <property type="entry name" value="SseB"/>
    <property type="match status" value="1"/>
</dbReference>
<organism evidence="3 5">
    <name type="scientific">Rahnella sp. (strain Y9602)</name>
    <dbReference type="NCBI Taxonomy" id="2703885"/>
    <lineage>
        <taxon>Bacteria</taxon>
        <taxon>Pseudomonadati</taxon>
        <taxon>Pseudomonadota</taxon>
        <taxon>Gammaproteobacteria</taxon>
        <taxon>Enterobacterales</taxon>
        <taxon>Yersiniaceae</taxon>
        <taxon>Rahnella</taxon>
    </lineage>
</organism>
<dbReference type="AlphaFoldDB" id="A0A0H3F644"/>
<dbReference type="EMBL" id="CP002505">
    <property type="protein sequence ID" value="ADW72661.1"/>
    <property type="molecule type" value="Genomic_DNA"/>
</dbReference>
<feature type="domain" description="SseB protein N-terminal" evidence="1">
    <location>
        <begin position="22"/>
        <end position="143"/>
    </location>
</feature>
<feature type="domain" description="SseB protein C-terminal" evidence="2">
    <location>
        <begin position="161"/>
        <end position="271"/>
    </location>
</feature>
<dbReference type="eggNOG" id="ENOG502Z89T">
    <property type="taxonomic scope" value="Bacteria"/>
</dbReference>
<dbReference type="KEGG" id="rah:Rahaq_1038"/>
<keyword evidence="6" id="KW-1185">Reference proteome</keyword>
<dbReference type="RefSeq" id="WP_013574366.1">
    <property type="nucleotide sequence ID" value="NC_015061.1"/>
</dbReference>
<dbReference type="Proteomes" id="UP000007257">
    <property type="component" value="Chromosome"/>
</dbReference>
<dbReference type="HOGENOM" id="CLU_093817_1_0_6"/>
<evidence type="ECO:0000313" key="5">
    <source>
        <dbReference type="Proteomes" id="UP000007257"/>
    </source>
</evidence>
<gene>
    <name evidence="4" type="primary">sseB</name>
    <name evidence="3" type="ordered locus">Rahaq_1038</name>
    <name evidence="4" type="ORF">ACFPK4_12260</name>
</gene>
<dbReference type="Proteomes" id="UP001598201">
    <property type="component" value="Unassembled WGS sequence"/>
</dbReference>